<sequence length="299" mass="33269">MSMSKLVFNKEGTFKIVQFTDIHLKDGIEPDKDVRTLALMERIVETEKPDLIVFTGDLISSDDVDDQKTTFRRAIQCATNSDIPFAVIYGNHDSEKGVTRMDLQNILSEFDNCISETGPAHIHGVGNYTVTVQHSTEDQAAAVLYFFDSGEYAPDSIGGYAWIHPDQIHWYADQSRQVTGKNEGPLPGLAFLHIPLPEYDAVWQFGTMAGRKGEEVCCPKINSGLFAAFLEAGDVMGVFAGHDHDNDYVGVLHGISLVYGRVTGYNTYGELQRGARVITLHEGKREFQSWIRSENDSIV</sequence>
<dbReference type="SUPFAM" id="SSF56300">
    <property type="entry name" value="Metallo-dependent phosphatases"/>
    <property type="match status" value="1"/>
</dbReference>
<dbReference type="Proteomes" id="UP000289856">
    <property type="component" value="Chromosome"/>
</dbReference>
<keyword evidence="3" id="KW-1185">Reference proteome</keyword>
<name>A0A3T1CYK0_9BACL</name>
<dbReference type="OrthoDB" id="9816081at2"/>
<dbReference type="EMBL" id="AP019400">
    <property type="protein sequence ID" value="BBI30849.1"/>
    <property type="molecule type" value="Genomic_DNA"/>
</dbReference>
<feature type="domain" description="Calcineurin-like phosphoesterase" evidence="1">
    <location>
        <begin position="14"/>
        <end position="245"/>
    </location>
</feature>
<organism evidence="2 3">
    <name type="scientific">Cohnella abietis</name>
    <dbReference type="NCBI Taxonomy" id="2507935"/>
    <lineage>
        <taxon>Bacteria</taxon>
        <taxon>Bacillati</taxon>
        <taxon>Bacillota</taxon>
        <taxon>Bacilli</taxon>
        <taxon>Bacillales</taxon>
        <taxon>Paenibacillaceae</taxon>
        <taxon>Cohnella</taxon>
    </lineage>
</organism>
<gene>
    <name evidence="2" type="ORF">KCTCHS21_02480</name>
</gene>
<accession>A0A3T1CYK0</accession>
<dbReference type="InterPro" id="IPR029052">
    <property type="entry name" value="Metallo-depent_PP-like"/>
</dbReference>
<dbReference type="Gene3D" id="3.60.21.10">
    <property type="match status" value="1"/>
</dbReference>
<dbReference type="GO" id="GO:0016788">
    <property type="term" value="F:hydrolase activity, acting on ester bonds"/>
    <property type="evidence" value="ECO:0007669"/>
    <property type="project" value="TreeGrafter"/>
</dbReference>
<proteinExistence type="predicted"/>
<dbReference type="PIRSF" id="PIRSF030250">
    <property type="entry name" value="Ptase_At2g46880"/>
    <property type="match status" value="1"/>
</dbReference>
<evidence type="ECO:0000313" key="2">
    <source>
        <dbReference type="EMBL" id="BBI30849.1"/>
    </source>
</evidence>
<reference evidence="2 3" key="1">
    <citation type="submission" date="2019-01" db="EMBL/GenBank/DDBJ databases">
        <title>Complete genome sequence of Cohnella hallensis HS21 isolated from Korean fir (Abies koreana) rhizospheric soil.</title>
        <authorList>
            <person name="Jiang L."/>
            <person name="Kang S.W."/>
            <person name="Kim S."/>
            <person name="Jung J."/>
            <person name="Kim C.Y."/>
            <person name="Kim D.H."/>
            <person name="Kim S.W."/>
            <person name="Lee J."/>
        </authorList>
    </citation>
    <scope>NUCLEOTIDE SEQUENCE [LARGE SCALE GENOMIC DNA]</scope>
    <source>
        <strain evidence="2 3">HS21</strain>
    </source>
</reference>
<dbReference type="Pfam" id="PF00149">
    <property type="entry name" value="Metallophos"/>
    <property type="match status" value="1"/>
</dbReference>
<dbReference type="AlphaFoldDB" id="A0A3T1CYK0"/>
<dbReference type="InterPro" id="IPR011230">
    <property type="entry name" value="PAP14/16/28/29"/>
</dbReference>
<evidence type="ECO:0000313" key="3">
    <source>
        <dbReference type="Proteomes" id="UP000289856"/>
    </source>
</evidence>
<dbReference type="KEGG" id="cohn:KCTCHS21_02480"/>
<dbReference type="PANTHER" id="PTHR32440">
    <property type="entry name" value="PHOSPHATASE DCR2-RELATED-RELATED"/>
    <property type="match status" value="1"/>
</dbReference>
<evidence type="ECO:0000259" key="1">
    <source>
        <dbReference type="Pfam" id="PF00149"/>
    </source>
</evidence>
<dbReference type="CDD" id="cd07383">
    <property type="entry name" value="MPP_Dcr2"/>
    <property type="match status" value="1"/>
</dbReference>
<protein>
    <submittedName>
        <fullName evidence="2">Metallophosphatase</fullName>
    </submittedName>
</protein>
<dbReference type="PANTHER" id="PTHR32440:SF11">
    <property type="entry name" value="METALLOPHOSPHOESTERASE DOMAIN-CONTAINING PROTEIN"/>
    <property type="match status" value="1"/>
</dbReference>
<dbReference type="InterPro" id="IPR004843">
    <property type="entry name" value="Calcineurin-like_PHP"/>
</dbReference>
<dbReference type="GO" id="GO:0005737">
    <property type="term" value="C:cytoplasm"/>
    <property type="evidence" value="ECO:0007669"/>
    <property type="project" value="TreeGrafter"/>
</dbReference>
<dbReference type="RefSeq" id="WP_130604767.1">
    <property type="nucleotide sequence ID" value="NZ_AP019400.1"/>
</dbReference>